<proteinExistence type="predicted"/>
<keyword evidence="3" id="KW-1185">Reference proteome</keyword>
<dbReference type="OrthoDB" id="346331at2759"/>
<dbReference type="Proteomes" id="UP000030763">
    <property type="component" value="Unassembled WGS sequence"/>
</dbReference>
<dbReference type="RefSeq" id="XP_013336393.1">
    <property type="nucleotide sequence ID" value="XM_013480939.1"/>
</dbReference>
<reference evidence="2" key="1">
    <citation type="submission" date="2013-10" db="EMBL/GenBank/DDBJ databases">
        <title>Genomic analysis of the causative agents of coccidiosis in chickens.</title>
        <authorList>
            <person name="Reid A.J."/>
            <person name="Blake D."/>
            <person name="Billington K."/>
            <person name="Browne H."/>
            <person name="Dunn M."/>
            <person name="Hung S."/>
            <person name="Kawahara F."/>
            <person name="Miranda-Saavedra D."/>
            <person name="Mourier T."/>
            <person name="Nagra H."/>
            <person name="Otto T.D."/>
            <person name="Rawlings N."/>
            <person name="Sanchez A."/>
            <person name="Sanders M."/>
            <person name="Subramaniam C."/>
            <person name="Tay Y."/>
            <person name="Dear P."/>
            <person name="Doerig C."/>
            <person name="Gruber A."/>
            <person name="Parkinson J."/>
            <person name="Shirley M."/>
            <person name="Wan K.L."/>
            <person name="Berriman M."/>
            <person name="Tomley F."/>
            <person name="Pain A."/>
        </authorList>
    </citation>
    <scope>NUCLEOTIDE SEQUENCE [LARGE SCALE GENOMIC DNA]</scope>
    <source>
        <strain evidence="2">Weybridge</strain>
    </source>
</reference>
<name>U6M9M7_EIMMA</name>
<gene>
    <name evidence="2" type="ORF">EMWEY_00024660</name>
</gene>
<organism evidence="2 3">
    <name type="scientific">Eimeria maxima</name>
    <name type="common">Coccidian parasite</name>
    <dbReference type="NCBI Taxonomy" id="5804"/>
    <lineage>
        <taxon>Eukaryota</taxon>
        <taxon>Sar</taxon>
        <taxon>Alveolata</taxon>
        <taxon>Apicomplexa</taxon>
        <taxon>Conoidasida</taxon>
        <taxon>Coccidia</taxon>
        <taxon>Eucoccidiorida</taxon>
        <taxon>Eimeriorina</taxon>
        <taxon>Eimeriidae</taxon>
        <taxon>Eimeria</taxon>
    </lineage>
</organism>
<dbReference type="EMBL" id="HG720792">
    <property type="protein sequence ID" value="CDJ59748.1"/>
    <property type="molecule type" value="Genomic_DNA"/>
</dbReference>
<dbReference type="VEuPathDB" id="ToxoDB:EMWEY_00024660"/>
<dbReference type="AlphaFoldDB" id="U6M9M7"/>
<evidence type="ECO:0000313" key="3">
    <source>
        <dbReference type="Proteomes" id="UP000030763"/>
    </source>
</evidence>
<dbReference type="OMA" id="DSFRSEC"/>
<dbReference type="GeneID" id="25336452"/>
<protein>
    <submittedName>
        <fullName evidence="2">Uncharacterized protein</fullName>
    </submittedName>
</protein>
<evidence type="ECO:0000313" key="2">
    <source>
        <dbReference type="EMBL" id="CDJ59748.1"/>
    </source>
</evidence>
<feature type="region of interest" description="Disordered" evidence="1">
    <location>
        <begin position="15"/>
        <end position="35"/>
    </location>
</feature>
<sequence length="398" mass="43362">MGLGVCERGCVQSKTCQSYSPEGGEETEGTSRDPIDTLHRSLDSSAQLTQQQQQQQQQQEQLSVTTQVDLSQKGVEDIAELCMQVILKHEAEVTNSFPSALLKSVINANYVATSASGCHVNHLLANGSHADPEDGTESHLSPPCSESAPIAACGEFAPAFIEPLQASSAASNDEAPQDPSVTEQDLDIYTMRTITVLLLAGPYPVRVDDVRRCWMALPVQLRKRNFTALVLGRTAAIAASCFGLQLLSFQVKGDEEIRGFLLFLSLQFVSFQAELPLETVKASIRLVGRQDLLQGFDEASLLKAVHFREPSHKLESLGDFLSECECLKYIMIMRRPSAASEGAGETLCIVPTDRLLQELKLDSFRSECKATFGVELPDTRMHTTDREEVDGGAANPGT</sequence>
<accession>U6M9M7</accession>
<reference evidence="2" key="2">
    <citation type="submission" date="2013-10" db="EMBL/GenBank/DDBJ databases">
        <authorList>
            <person name="Aslett M."/>
        </authorList>
    </citation>
    <scope>NUCLEOTIDE SEQUENCE [LARGE SCALE GENOMIC DNA]</scope>
    <source>
        <strain evidence="2">Weybridge</strain>
    </source>
</reference>
<evidence type="ECO:0000256" key="1">
    <source>
        <dbReference type="SAM" id="MobiDB-lite"/>
    </source>
</evidence>